<accession>A0A2Z7B3X6</accession>
<protein>
    <submittedName>
        <fullName evidence="2">Uncharacterized protein</fullName>
    </submittedName>
</protein>
<reference evidence="2 3" key="1">
    <citation type="journal article" date="2015" name="Proc. Natl. Acad. Sci. U.S.A.">
        <title>The resurrection genome of Boea hygrometrica: A blueprint for survival of dehydration.</title>
        <authorList>
            <person name="Xiao L."/>
            <person name="Yang G."/>
            <person name="Zhang L."/>
            <person name="Yang X."/>
            <person name="Zhao S."/>
            <person name="Ji Z."/>
            <person name="Zhou Q."/>
            <person name="Hu M."/>
            <person name="Wang Y."/>
            <person name="Chen M."/>
            <person name="Xu Y."/>
            <person name="Jin H."/>
            <person name="Xiao X."/>
            <person name="Hu G."/>
            <person name="Bao F."/>
            <person name="Hu Y."/>
            <person name="Wan P."/>
            <person name="Li L."/>
            <person name="Deng X."/>
            <person name="Kuang T."/>
            <person name="Xiang C."/>
            <person name="Zhu J.K."/>
            <person name="Oliver M.J."/>
            <person name="He Y."/>
        </authorList>
    </citation>
    <scope>NUCLEOTIDE SEQUENCE [LARGE SCALE GENOMIC DNA]</scope>
    <source>
        <strain evidence="3">cv. XS01</strain>
    </source>
</reference>
<gene>
    <name evidence="2" type="ORF">F511_24456</name>
</gene>
<evidence type="ECO:0000313" key="3">
    <source>
        <dbReference type="Proteomes" id="UP000250235"/>
    </source>
</evidence>
<dbReference type="Proteomes" id="UP000250235">
    <property type="component" value="Unassembled WGS sequence"/>
</dbReference>
<dbReference type="EMBL" id="KV010163">
    <property type="protein sequence ID" value="KZV28198.1"/>
    <property type="molecule type" value="Genomic_DNA"/>
</dbReference>
<evidence type="ECO:0000313" key="2">
    <source>
        <dbReference type="EMBL" id="KZV28198.1"/>
    </source>
</evidence>
<feature type="region of interest" description="Disordered" evidence="1">
    <location>
        <begin position="162"/>
        <end position="218"/>
    </location>
</feature>
<keyword evidence="3" id="KW-1185">Reference proteome</keyword>
<dbReference type="AlphaFoldDB" id="A0A2Z7B3X6"/>
<name>A0A2Z7B3X6_9LAMI</name>
<organism evidence="2 3">
    <name type="scientific">Dorcoceras hygrometricum</name>
    <dbReference type="NCBI Taxonomy" id="472368"/>
    <lineage>
        <taxon>Eukaryota</taxon>
        <taxon>Viridiplantae</taxon>
        <taxon>Streptophyta</taxon>
        <taxon>Embryophyta</taxon>
        <taxon>Tracheophyta</taxon>
        <taxon>Spermatophyta</taxon>
        <taxon>Magnoliopsida</taxon>
        <taxon>eudicotyledons</taxon>
        <taxon>Gunneridae</taxon>
        <taxon>Pentapetalae</taxon>
        <taxon>asterids</taxon>
        <taxon>lamiids</taxon>
        <taxon>Lamiales</taxon>
        <taxon>Gesneriaceae</taxon>
        <taxon>Didymocarpoideae</taxon>
        <taxon>Trichosporeae</taxon>
        <taxon>Loxocarpinae</taxon>
        <taxon>Dorcoceras</taxon>
    </lineage>
</organism>
<sequence length="218" mass="23894">MKSGKQVPLVGTRSPVKRSWSRIISANHDPQKEKSAVATIPETSPNGGRTAAVVANKSRAAQGRARHRIAAHVRGRSSRLWRNKLRHGLLAIGRPVYNNCTASAQLQVTPSRGVNDRYARQARTSCARICAQRRAAVDRQSGPRPESIFLRQSALEDLTDFARTETPLHDGRNKSGEGRRVVAERDTASRGPTTIVAPKSQFRTCPTDHDKAPNNIAP</sequence>
<proteinExistence type="predicted"/>
<feature type="compositionally biased region" description="Basic and acidic residues" evidence="1">
    <location>
        <begin position="162"/>
        <end position="188"/>
    </location>
</feature>
<evidence type="ECO:0000256" key="1">
    <source>
        <dbReference type="SAM" id="MobiDB-lite"/>
    </source>
</evidence>